<protein>
    <submittedName>
        <fullName evidence="7">Malate dehydrogenase, cytoplasmic</fullName>
        <ecNumber evidence="7">1.1.1.37</ecNumber>
    </submittedName>
</protein>
<proteinExistence type="inferred from homology"/>
<dbReference type="EMBL" id="JBDODL010000365">
    <property type="protein sequence ID" value="MES1919681.1"/>
    <property type="molecule type" value="Genomic_DNA"/>
</dbReference>
<evidence type="ECO:0000256" key="2">
    <source>
        <dbReference type="ARBA" id="ARBA00023002"/>
    </source>
</evidence>
<keyword evidence="2 3" id="KW-0560">Oxidoreductase</keyword>
<dbReference type="InterPro" id="IPR036291">
    <property type="entry name" value="NAD(P)-bd_dom_sf"/>
</dbReference>
<dbReference type="GO" id="GO:0030060">
    <property type="term" value="F:L-malate dehydrogenase (NAD+) activity"/>
    <property type="evidence" value="ECO:0007669"/>
    <property type="project" value="UniProtKB-EC"/>
</dbReference>
<dbReference type="InterPro" id="IPR001557">
    <property type="entry name" value="L-lactate/malate_DH"/>
</dbReference>
<evidence type="ECO:0000256" key="3">
    <source>
        <dbReference type="RuleBase" id="RU003369"/>
    </source>
</evidence>
<dbReference type="Gene3D" id="3.90.110.10">
    <property type="entry name" value="Lactate dehydrogenase/glycoside hydrolase, family 4, C-terminal"/>
    <property type="match status" value="1"/>
</dbReference>
<feature type="domain" description="Lactate/malate dehydrogenase N-terminal" evidence="5">
    <location>
        <begin position="11"/>
        <end position="154"/>
    </location>
</feature>
<comment type="similarity">
    <text evidence="1">Belongs to the LDH/MDH superfamily. MDH type 2 family.</text>
</comment>
<dbReference type="NCBIfam" id="NF003916">
    <property type="entry name" value="PRK05442.1"/>
    <property type="match status" value="1"/>
</dbReference>
<reference evidence="7 8" key="1">
    <citation type="journal article" date="2024" name="BMC Biol.">
        <title>Comparative genomics of Ascetosporea gives new insight into the evolutionary basis for animal parasitism in Rhizaria.</title>
        <authorList>
            <person name="Hiltunen Thoren M."/>
            <person name="Onut-Brannstrom I."/>
            <person name="Alfjorden A."/>
            <person name="Peckova H."/>
            <person name="Swords F."/>
            <person name="Hooper C."/>
            <person name="Holzer A.S."/>
            <person name="Bass D."/>
            <person name="Burki F."/>
        </authorList>
    </citation>
    <scope>NUCLEOTIDE SEQUENCE [LARGE SCALE GENOMIC DNA]</scope>
    <source>
        <strain evidence="7">20-A016</strain>
    </source>
</reference>
<accession>A0ABV2AJ24</accession>
<comment type="caution">
    <text evidence="7">The sequence shown here is derived from an EMBL/GenBank/DDBJ whole genome shotgun (WGS) entry which is preliminary data.</text>
</comment>
<evidence type="ECO:0000313" key="7">
    <source>
        <dbReference type="EMBL" id="MES1919681.1"/>
    </source>
</evidence>
<dbReference type="PIRSF" id="PIRSF000102">
    <property type="entry name" value="Lac_mal_DH"/>
    <property type="match status" value="1"/>
</dbReference>
<dbReference type="PANTHER" id="PTHR23382">
    <property type="entry name" value="MALATE DEHYDROGENASE"/>
    <property type="match status" value="1"/>
</dbReference>
<evidence type="ECO:0000259" key="5">
    <source>
        <dbReference type="Pfam" id="PF00056"/>
    </source>
</evidence>
<dbReference type="Pfam" id="PF02866">
    <property type="entry name" value="Ldh_1_C"/>
    <property type="match status" value="1"/>
</dbReference>
<name>A0ABV2AJ24_9EUKA</name>
<dbReference type="SUPFAM" id="SSF51735">
    <property type="entry name" value="NAD(P)-binding Rossmann-fold domains"/>
    <property type="match status" value="1"/>
</dbReference>
<dbReference type="Pfam" id="PF00056">
    <property type="entry name" value="Ldh_1_N"/>
    <property type="match status" value="1"/>
</dbReference>
<dbReference type="SUPFAM" id="SSF56327">
    <property type="entry name" value="LDH C-terminal domain-like"/>
    <property type="match status" value="1"/>
</dbReference>
<dbReference type="InterPro" id="IPR010945">
    <property type="entry name" value="Malate_DH_type2"/>
</dbReference>
<dbReference type="InterPro" id="IPR015955">
    <property type="entry name" value="Lactate_DH/Glyco_Ohase_4_C"/>
</dbReference>
<gene>
    <name evidence="7" type="primary">MDH1_2</name>
    <name evidence="7" type="ORF">MHBO_001470</name>
</gene>
<dbReference type="Proteomes" id="UP001439008">
    <property type="component" value="Unassembled WGS sequence"/>
</dbReference>
<dbReference type="Gene3D" id="3.40.50.720">
    <property type="entry name" value="NAD(P)-binding Rossmann-like Domain"/>
    <property type="match status" value="1"/>
</dbReference>
<dbReference type="InterPro" id="IPR001236">
    <property type="entry name" value="Lactate/malate_DH_N"/>
</dbReference>
<dbReference type="InterPro" id="IPR022383">
    <property type="entry name" value="Lactate/malate_DH_C"/>
</dbReference>
<evidence type="ECO:0000313" key="8">
    <source>
        <dbReference type="Proteomes" id="UP001439008"/>
    </source>
</evidence>
<keyword evidence="4" id="KW-0175">Coiled coil</keyword>
<dbReference type="EC" id="1.1.1.37" evidence="7"/>
<sequence length="327" mass="36403">MLNAKRDFCLTISGAAGQIAYSLIPYVTEGQMFGKDKSINLVLFDIPQMADRLESLRMEIQDMCCPNITTLKIATSYKDAFMDADGVILLGGYPRKKGMLRKDLISLNAPIFKETGEAISKYSSPNAKILVVANPANTNALVLLKSSKLPPKNITALSFLDSNRLKGLIANKFNCENTSVSGINIWGNHSTTLTIDCDDLVIYGKKVDEATLLEKLQMTKNELSETIRQRGARVIEKRGLSSAMSAAKAINDHMRKWFSPGKNCFCMAVYSDGNPFQIADGIFYSFPVVADNGEWLFDDKIKSNERIKRELKESEKELIDEKNKCDL</sequence>
<feature type="coiled-coil region" evidence="4">
    <location>
        <begin position="297"/>
        <end position="324"/>
    </location>
</feature>
<organism evidence="7 8">
    <name type="scientific">Bonamia ostreae</name>
    <dbReference type="NCBI Taxonomy" id="126728"/>
    <lineage>
        <taxon>Eukaryota</taxon>
        <taxon>Sar</taxon>
        <taxon>Rhizaria</taxon>
        <taxon>Endomyxa</taxon>
        <taxon>Ascetosporea</taxon>
        <taxon>Haplosporida</taxon>
        <taxon>Bonamia</taxon>
    </lineage>
</organism>
<evidence type="ECO:0000259" key="6">
    <source>
        <dbReference type="Pfam" id="PF02866"/>
    </source>
</evidence>
<evidence type="ECO:0000256" key="4">
    <source>
        <dbReference type="SAM" id="Coils"/>
    </source>
</evidence>
<keyword evidence="8" id="KW-1185">Reference proteome</keyword>
<feature type="domain" description="Lactate/malate dehydrogenase C-terminal" evidence="6">
    <location>
        <begin position="160"/>
        <end position="324"/>
    </location>
</feature>
<evidence type="ECO:0000256" key="1">
    <source>
        <dbReference type="ARBA" id="ARBA00009613"/>
    </source>
</evidence>